<comment type="similarity">
    <text evidence="1 2">Belongs to the dTDP-4-dehydrorhamnose reductase family.</text>
</comment>
<dbReference type="Gene3D" id="3.90.25.10">
    <property type="entry name" value="UDP-galactose 4-epimerase, domain 1"/>
    <property type="match status" value="1"/>
</dbReference>
<keyword evidence="2" id="KW-0521">NADP</keyword>
<gene>
    <name evidence="4" type="ORF">BAY60_08975</name>
</gene>
<dbReference type="EMBL" id="MASW01000001">
    <property type="protein sequence ID" value="PXY32387.1"/>
    <property type="molecule type" value="Genomic_DNA"/>
</dbReference>
<dbReference type="InterPro" id="IPR029903">
    <property type="entry name" value="RmlD-like-bd"/>
</dbReference>
<dbReference type="PANTHER" id="PTHR10491">
    <property type="entry name" value="DTDP-4-DEHYDRORHAMNOSE REDUCTASE"/>
    <property type="match status" value="1"/>
</dbReference>
<dbReference type="CDD" id="cd05254">
    <property type="entry name" value="dTDP_HR_like_SDR_e"/>
    <property type="match status" value="1"/>
</dbReference>
<feature type="domain" description="RmlD-like substrate binding" evidence="3">
    <location>
        <begin position="8"/>
        <end position="311"/>
    </location>
</feature>
<dbReference type="Pfam" id="PF04321">
    <property type="entry name" value="RmlD_sub_bind"/>
    <property type="match status" value="1"/>
</dbReference>
<dbReference type="EC" id="1.1.1.133" evidence="2"/>
<proteinExistence type="inferred from homology"/>
<dbReference type="RefSeq" id="WP_211330213.1">
    <property type="nucleotide sequence ID" value="NZ_MASW01000001.1"/>
</dbReference>
<evidence type="ECO:0000313" key="4">
    <source>
        <dbReference type="EMBL" id="PXY32387.1"/>
    </source>
</evidence>
<comment type="pathway">
    <text evidence="2">Carbohydrate biosynthesis; dTDP-L-rhamnose biosynthesis.</text>
</comment>
<dbReference type="GO" id="GO:0008831">
    <property type="term" value="F:dTDP-4-dehydrorhamnose reductase activity"/>
    <property type="evidence" value="ECO:0007669"/>
    <property type="project" value="UniProtKB-EC"/>
</dbReference>
<protein>
    <recommendedName>
        <fullName evidence="2">dTDP-4-dehydrorhamnose reductase</fullName>
        <ecNumber evidence="2">1.1.1.133</ecNumber>
    </recommendedName>
</protein>
<dbReference type="AlphaFoldDB" id="A0A2V4BAP8"/>
<dbReference type="GO" id="GO:0005829">
    <property type="term" value="C:cytosol"/>
    <property type="evidence" value="ECO:0007669"/>
    <property type="project" value="TreeGrafter"/>
</dbReference>
<keyword evidence="5" id="KW-1185">Reference proteome</keyword>
<dbReference type="PANTHER" id="PTHR10491:SF4">
    <property type="entry name" value="METHIONINE ADENOSYLTRANSFERASE 2 SUBUNIT BETA"/>
    <property type="match status" value="1"/>
</dbReference>
<dbReference type="UniPathway" id="UPA00124"/>
<evidence type="ECO:0000313" key="5">
    <source>
        <dbReference type="Proteomes" id="UP000249915"/>
    </source>
</evidence>
<keyword evidence="2" id="KW-0560">Oxidoreductase</keyword>
<organism evidence="4 5">
    <name type="scientific">Prauserella muralis</name>
    <dbReference type="NCBI Taxonomy" id="588067"/>
    <lineage>
        <taxon>Bacteria</taxon>
        <taxon>Bacillati</taxon>
        <taxon>Actinomycetota</taxon>
        <taxon>Actinomycetes</taxon>
        <taxon>Pseudonocardiales</taxon>
        <taxon>Pseudonocardiaceae</taxon>
        <taxon>Prauserella</taxon>
    </lineage>
</organism>
<reference evidence="4 5" key="1">
    <citation type="submission" date="2016-07" db="EMBL/GenBank/DDBJ databases">
        <title>Draft genome sequence of Prauserella muralis DSM 45305, isolated from a mould-covered wall in an indoor environment.</title>
        <authorList>
            <person name="Ruckert C."/>
            <person name="Albersmeier A."/>
            <person name="Jiang C.-L."/>
            <person name="Jiang Y."/>
            <person name="Kalinowski J."/>
            <person name="Schneider O."/>
            <person name="Winkler A."/>
            <person name="Zotchev S.B."/>
        </authorList>
    </citation>
    <scope>NUCLEOTIDE SEQUENCE [LARGE SCALE GENOMIC DNA]</scope>
    <source>
        <strain evidence="4 5">DSM 45305</strain>
    </source>
</reference>
<dbReference type="NCBIfam" id="TIGR01214">
    <property type="entry name" value="rmlD"/>
    <property type="match status" value="1"/>
</dbReference>
<comment type="function">
    <text evidence="2">Catalyzes the reduction of dTDP-6-deoxy-L-lyxo-4-hexulose to yield dTDP-L-rhamnose.</text>
</comment>
<dbReference type="GO" id="GO:0019305">
    <property type="term" value="P:dTDP-rhamnose biosynthetic process"/>
    <property type="evidence" value="ECO:0007669"/>
    <property type="project" value="UniProtKB-UniPathway"/>
</dbReference>
<dbReference type="Gene3D" id="3.40.50.720">
    <property type="entry name" value="NAD(P)-binding Rossmann-like Domain"/>
    <property type="match status" value="1"/>
</dbReference>
<comment type="caution">
    <text evidence="4">The sequence shown here is derived from an EMBL/GenBank/DDBJ whole genome shotgun (WGS) entry which is preliminary data.</text>
</comment>
<dbReference type="Proteomes" id="UP000249915">
    <property type="component" value="Unassembled WGS sequence"/>
</dbReference>
<evidence type="ECO:0000256" key="2">
    <source>
        <dbReference type="RuleBase" id="RU364082"/>
    </source>
</evidence>
<dbReference type="InterPro" id="IPR036291">
    <property type="entry name" value="NAD(P)-bd_dom_sf"/>
</dbReference>
<name>A0A2V4BAP8_9PSEU</name>
<evidence type="ECO:0000259" key="3">
    <source>
        <dbReference type="Pfam" id="PF04321"/>
    </source>
</evidence>
<dbReference type="SUPFAM" id="SSF51735">
    <property type="entry name" value="NAD(P)-binding Rossmann-fold domains"/>
    <property type="match status" value="1"/>
</dbReference>
<accession>A0A2V4BAP8</accession>
<evidence type="ECO:0000256" key="1">
    <source>
        <dbReference type="ARBA" id="ARBA00010944"/>
    </source>
</evidence>
<dbReference type="InterPro" id="IPR005913">
    <property type="entry name" value="dTDP_dehydrorham_reduct"/>
</dbReference>
<sequence length="313" mass="32655">MAVAGLAILVPGGTGQVGSDLADLADLAGRADRAGRAGGAGEGVDVRAPGSGELDVTEAGAVVEAVSALAARARESGRFPIVVNAAAYTAVDAAETDEYRAFAVNADGPRVLAAACSSRRVPLVHLSTDYVFAGDGDRPYEPDDPLGPRSAYGRTKAAGEDAVLGSGAQAWIVRTSWVYGEAGANFVKTMTRLEKERDTLSVVDDQRGTPTWSADLAAGLLQLAGRIADGAGPARRVLHCTGGGETTWFAFARAIFSELGADPERVRPCTTEEFPRPAPRPAYSVLSSASWTEAGLTPLRPWREALHAYFQRG</sequence>